<protein>
    <submittedName>
        <fullName evidence="1">Uncharacterized protein</fullName>
    </submittedName>
</protein>
<dbReference type="AlphaFoldDB" id="A0A0G9HHK8"/>
<accession>A0A0G9HHK8</accession>
<gene>
    <name evidence="1" type="ORF">BJI69_19825</name>
</gene>
<name>A0A0G9HHK8_9GAMM</name>
<organism evidence="1 2">
    <name type="scientific">Luteibacter rhizovicinus DSM 16549</name>
    <dbReference type="NCBI Taxonomy" id="1440763"/>
    <lineage>
        <taxon>Bacteria</taxon>
        <taxon>Pseudomonadati</taxon>
        <taxon>Pseudomonadota</taxon>
        <taxon>Gammaproteobacteria</taxon>
        <taxon>Lysobacterales</taxon>
        <taxon>Rhodanobacteraceae</taxon>
        <taxon>Luteibacter</taxon>
    </lineage>
</organism>
<evidence type="ECO:0000313" key="1">
    <source>
        <dbReference type="EMBL" id="APG05929.1"/>
    </source>
</evidence>
<dbReference type="EMBL" id="CP017480">
    <property type="protein sequence ID" value="APG05929.1"/>
    <property type="molecule type" value="Genomic_DNA"/>
</dbReference>
<dbReference type="KEGG" id="lrz:BJI69_19825"/>
<dbReference type="STRING" id="1440763.BJI69_19825"/>
<keyword evidence="2" id="KW-1185">Reference proteome</keyword>
<proteinExistence type="predicted"/>
<reference evidence="2" key="1">
    <citation type="submission" date="2016-09" db="EMBL/GenBank/DDBJ databases">
        <authorList>
            <person name="Lysoe E."/>
        </authorList>
    </citation>
    <scope>NUCLEOTIDE SEQUENCE [LARGE SCALE GENOMIC DNA]</scope>
    <source>
        <strain evidence="2">LJ96T</strain>
    </source>
</reference>
<dbReference type="Proteomes" id="UP000182987">
    <property type="component" value="Chromosome"/>
</dbReference>
<sequence>MATIKIPVDFNAINDDSSVRLNTRGALEALAKQGLKLREGMEVLIEDSELWARARVYLRHGIWSAEIIGNVHSAE</sequence>
<evidence type="ECO:0000313" key="2">
    <source>
        <dbReference type="Proteomes" id="UP000182987"/>
    </source>
</evidence>
<dbReference type="PATRIC" id="fig|1440763.5.peg.1661"/>